<keyword evidence="3" id="KW-1185">Reference proteome</keyword>
<reference evidence="2 3" key="1">
    <citation type="submission" date="2024-07" db="EMBL/GenBank/DDBJ databases">
        <title>Chromosome-level genome assembly of the water stick insect Ranatra chinensis (Heteroptera: Nepidae).</title>
        <authorList>
            <person name="Liu X."/>
        </authorList>
    </citation>
    <scope>NUCLEOTIDE SEQUENCE [LARGE SCALE GENOMIC DNA]</scope>
    <source>
        <strain evidence="2">Cailab_2021Rc</strain>
        <tissue evidence="2">Muscle</tissue>
    </source>
</reference>
<gene>
    <name evidence="2" type="ORF">AAG570_012378</name>
</gene>
<sequence length="184" mass="21064">MASKRRNMFHKNKTQETTEKECKYHAGLQGLQVAWSTRVDSGLEVTGAQIFVESIDSCPSDKNLFDVSSLKVTRVSKDELGFKGTMSVRADVEKDTLVNLDLFMLINKRWRLLMRVINNLDFCVFIREDKIIYGNILPYSDLPHSCPFKKITDSNDMNYDPNNSAEDGRNPPGPTNSQHKMREQ</sequence>
<protein>
    <submittedName>
        <fullName evidence="2">Uncharacterized protein</fullName>
    </submittedName>
</protein>
<proteinExistence type="predicted"/>
<dbReference type="AlphaFoldDB" id="A0ABD0YIM0"/>
<accession>A0ABD0YIM0</accession>
<comment type="caution">
    <text evidence="2">The sequence shown here is derived from an EMBL/GenBank/DDBJ whole genome shotgun (WGS) entry which is preliminary data.</text>
</comment>
<feature type="region of interest" description="Disordered" evidence="1">
    <location>
        <begin position="153"/>
        <end position="184"/>
    </location>
</feature>
<evidence type="ECO:0000256" key="1">
    <source>
        <dbReference type="SAM" id="MobiDB-lite"/>
    </source>
</evidence>
<dbReference type="Pfam" id="PF06477">
    <property type="entry name" value="DUF1091"/>
    <property type="match status" value="1"/>
</dbReference>
<organism evidence="2 3">
    <name type="scientific">Ranatra chinensis</name>
    <dbReference type="NCBI Taxonomy" id="642074"/>
    <lineage>
        <taxon>Eukaryota</taxon>
        <taxon>Metazoa</taxon>
        <taxon>Ecdysozoa</taxon>
        <taxon>Arthropoda</taxon>
        <taxon>Hexapoda</taxon>
        <taxon>Insecta</taxon>
        <taxon>Pterygota</taxon>
        <taxon>Neoptera</taxon>
        <taxon>Paraneoptera</taxon>
        <taxon>Hemiptera</taxon>
        <taxon>Heteroptera</taxon>
        <taxon>Panheteroptera</taxon>
        <taxon>Nepomorpha</taxon>
        <taxon>Nepidae</taxon>
        <taxon>Ranatrinae</taxon>
        <taxon>Ranatra</taxon>
    </lineage>
</organism>
<name>A0ABD0YIM0_9HEMI</name>
<dbReference type="EMBL" id="JBFDAA010000007">
    <property type="protein sequence ID" value="KAL1131141.1"/>
    <property type="molecule type" value="Genomic_DNA"/>
</dbReference>
<evidence type="ECO:0000313" key="3">
    <source>
        <dbReference type="Proteomes" id="UP001558652"/>
    </source>
</evidence>
<dbReference type="Proteomes" id="UP001558652">
    <property type="component" value="Unassembled WGS sequence"/>
</dbReference>
<feature type="compositionally biased region" description="Polar residues" evidence="1">
    <location>
        <begin position="154"/>
        <end position="165"/>
    </location>
</feature>
<evidence type="ECO:0000313" key="2">
    <source>
        <dbReference type="EMBL" id="KAL1131141.1"/>
    </source>
</evidence>
<dbReference type="InterPro" id="IPR010512">
    <property type="entry name" value="DUF1091"/>
</dbReference>